<evidence type="ECO:0000256" key="1">
    <source>
        <dbReference type="SAM" id="MobiDB-lite"/>
    </source>
</evidence>
<gene>
    <name evidence="2" type="ORF">AAFF_G00277990</name>
</gene>
<evidence type="ECO:0000313" key="3">
    <source>
        <dbReference type="Proteomes" id="UP001221898"/>
    </source>
</evidence>
<protein>
    <submittedName>
        <fullName evidence="2">Uncharacterized protein</fullName>
    </submittedName>
</protein>
<dbReference type="Proteomes" id="UP001221898">
    <property type="component" value="Unassembled WGS sequence"/>
</dbReference>
<reference evidence="2" key="1">
    <citation type="journal article" date="2023" name="Science">
        <title>Genome structures resolve the early diversification of teleost fishes.</title>
        <authorList>
            <person name="Parey E."/>
            <person name="Louis A."/>
            <person name="Montfort J."/>
            <person name="Bouchez O."/>
            <person name="Roques C."/>
            <person name="Iampietro C."/>
            <person name="Lluch J."/>
            <person name="Castinel A."/>
            <person name="Donnadieu C."/>
            <person name="Desvignes T."/>
            <person name="Floi Bucao C."/>
            <person name="Jouanno E."/>
            <person name="Wen M."/>
            <person name="Mejri S."/>
            <person name="Dirks R."/>
            <person name="Jansen H."/>
            <person name="Henkel C."/>
            <person name="Chen W.J."/>
            <person name="Zahm M."/>
            <person name="Cabau C."/>
            <person name="Klopp C."/>
            <person name="Thompson A.W."/>
            <person name="Robinson-Rechavi M."/>
            <person name="Braasch I."/>
            <person name="Lecointre G."/>
            <person name="Bobe J."/>
            <person name="Postlethwait J.H."/>
            <person name="Berthelot C."/>
            <person name="Roest Crollius H."/>
            <person name="Guiguen Y."/>
        </authorList>
    </citation>
    <scope>NUCLEOTIDE SEQUENCE</scope>
    <source>
        <strain evidence="2">NC1722</strain>
    </source>
</reference>
<proteinExistence type="predicted"/>
<evidence type="ECO:0000313" key="2">
    <source>
        <dbReference type="EMBL" id="KAJ8407225.1"/>
    </source>
</evidence>
<organism evidence="2 3">
    <name type="scientific">Aldrovandia affinis</name>
    <dbReference type="NCBI Taxonomy" id="143900"/>
    <lineage>
        <taxon>Eukaryota</taxon>
        <taxon>Metazoa</taxon>
        <taxon>Chordata</taxon>
        <taxon>Craniata</taxon>
        <taxon>Vertebrata</taxon>
        <taxon>Euteleostomi</taxon>
        <taxon>Actinopterygii</taxon>
        <taxon>Neopterygii</taxon>
        <taxon>Teleostei</taxon>
        <taxon>Notacanthiformes</taxon>
        <taxon>Halosauridae</taxon>
        <taxon>Aldrovandia</taxon>
    </lineage>
</organism>
<comment type="caution">
    <text evidence="2">The sequence shown here is derived from an EMBL/GenBank/DDBJ whole genome shotgun (WGS) entry which is preliminary data.</text>
</comment>
<feature type="region of interest" description="Disordered" evidence="1">
    <location>
        <begin position="36"/>
        <end position="62"/>
    </location>
</feature>
<accession>A0AAD7SR41</accession>
<sequence>MSYDLSEGEAWRPPGGRGQVLLISPGCLNNRGLATFPEQGDVPHREPLGQQKDPCPASADPQPLLTPQHCWLMTSPSYLLLDADRSSGDGPRRLLWFWQSFHRCVTAVIP</sequence>
<dbReference type="AlphaFoldDB" id="A0AAD7SR41"/>
<keyword evidence="3" id="KW-1185">Reference proteome</keyword>
<dbReference type="EMBL" id="JAINUG010000039">
    <property type="protein sequence ID" value="KAJ8407225.1"/>
    <property type="molecule type" value="Genomic_DNA"/>
</dbReference>
<name>A0AAD7SR41_9TELE</name>